<keyword evidence="3" id="KW-1185">Reference proteome</keyword>
<protein>
    <submittedName>
        <fullName evidence="2">Uncharacterized protein</fullName>
    </submittedName>
</protein>
<organism evidence="2 3">
    <name type="scientific">Solidesulfovibrio carbinoliphilus subsp. oakridgensis</name>
    <dbReference type="NCBI Taxonomy" id="694327"/>
    <lineage>
        <taxon>Bacteria</taxon>
        <taxon>Pseudomonadati</taxon>
        <taxon>Thermodesulfobacteriota</taxon>
        <taxon>Desulfovibrionia</taxon>
        <taxon>Desulfovibrionales</taxon>
        <taxon>Desulfovibrionaceae</taxon>
        <taxon>Solidesulfovibrio</taxon>
    </lineage>
</organism>
<evidence type="ECO:0000256" key="1">
    <source>
        <dbReference type="SAM" id="MobiDB-lite"/>
    </source>
</evidence>
<feature type="region of interest" description="Disordered" evidence="1">
    <location>
        <begin position="49"/>
        <end position="68"/>
    </location>
</feature>
<feature type="compositionally biased region" description="Basic and acidic residues" evidence="1">
    <location>
        <begin position="52"/>
        <end position="68"/>
    </location>
</feature>
<dbReference type="HOGENOM" id="CLU_2787128_0_0_7"/>
<gene>
    <name evidence="2" type="ORF">DFW101_2935</name>
</gene>
<proteinExistence type="predicted"/>
<reference evidence="3" key="1">
    <citation type="journal article" date="2015" name="Genome Announc.">
        <title>High-Quality Draft Genome Sequence of Desulfovibrio carbinoliphilus FW-101-2B, an Organic Acid-Oxidizing Sulfate-Reducing Bacterium Isolated from Uranium(VI)-Contaminated Groundwater.</title>
        <authorList>
            <person name="Ramsay B.D."/>
            <person name="Hwang C."/>
            <person name="Woo H.L."/>
            <person name="Carroll S.L."/>
            <person name="Lucas S."/>
            <person name="Han J."/>
            <person name="Lapidus A.L."/>
            <person name="Cheng J.F."/>
            <person name="Goodwin L.A."/>
            <person name="Pitluck S."/>
            <person name="Peters L."/>
            <person name="Chertkov O."/>
            <person name="Held B."/>
            <person name="Detter J.C."/>
            <person name="Han C.S."/>
            <person name="Tapia R."/>
            <person name="Land M.L."/>
            <person name="Hauser L.J."/>
            <person name="Kyrpides N.C."/>
            <person name="Ivanova N.N."/>
            <person name="Mikhailova N."/>
            <person name="Pagani I."/>
            <person name="Woyke T."/>
            <person name="Arkin A.P."/>
            <person name="Dehal P."/>
            <person name="Chivian D."/>
            <person name="Criddle C.S."/>
            <person name="Wu W."/>
            <person name="Chakraborty R."/>
            <person name="Hazen T.C."/>
            <person name="Fields M.W."/>
        </authorList>
    </citation>
    <scope>NUCLEOTIDE SEQUENCE [LARGE SCALE GENOMIC DNA]</scope>
    <source>
        <strain evidence="3">FW-101-2B</strain>
    </source>
</reference>
<evidence type="ECO:0000313" key="2">
    <source>
        <dbReference type="EMBL" id="EHJ48937.1"/>
    </source>
</evidence>
<dbReference type="RefSeq" id="WP_009182294.1">
    <property type="nucleotide sequence ID" value="NZ_CM001368.1"/>
</dbReference>
<sequence>MNVSSKNQFEMELSKSLLEMASAGSDNFTYNKGRGILLIGRGVNAVRNKAIPTDRDDGGNAPEVKELE</sequence>
<evidence type="ECO:0000313" key="3">
    <source>
        <dbReference type="Proteomes" id="UP000004662"/>
    </source>
</evidence>
<dbReference type="Proteomes" id="UP000004662">
    <property type="component" value="Chromosome"/>
</dbReference>
<dbReference type="OrthoDB" id="9900500at2"/>
<dbReference type="EMBL" id="CM001368">
    <property type="protein sequence ID" value="EHJ48937.1"/>
    <property type="molecule type" value="Genomic_DNA"/>
</dbReference>
<accession>G7Q5D6</accession>
<dbReference type="AlphaFoldDB" id="G7Q5D6"/>
<name>G7Q5D6_9BACT</name>